<evidence type="ECO:0000313" key="1">
    <source>
        <dbReference type="EMBL" id="ATU83527.1"/>
    </source>
</evidence>
<name>A0A2D3I572_9VIRU</name>
<dbReference type="Proteomes" id="UP000267516">
    <property type="component" value="Segment"/>
</dbReference>
<organism evidence="1">
    <name type="scientific">White spot syndrome virus</name>
    <dbReference type="NCBI Taxonomy" id="342409"/>
    <lineage>
        <taxon>Viruses</taxon>
        <taxon>Viruses incertae sedis</taxon>
        <taxon>Naldaviricetes</taxon>
        <taxon>Nimaviridae</taxon>
        <taxon>Whispovirus</taxon>
    </lineage>
</organism>
<accession>A0A2D3I572</accession>
<reference evidence="1" key="1">
    <citation type="journal article" date="2018" name="Aquaculture">
        <title>Complete genome sequence of a white spot syndrome virus associated with a disease incursion in Australia.</title>
        <authorList>
            <person name="Oakey J."/>
            <person name="Smith C.S."/>
        </authorList>
    </citation>
    <scope>NUCLEOTIDE SEQUENCE [LARGE SCALE GENOMIC DNA]</scope>
    <source>
        <strain evidence="1">WSSV-AU</strain>
    </source>
</reference>
<protein>
    <submittedName>
        <fullName evidence="1">ORF1097</fullName>
    </submittedName>
</protein>
<dbReference type="EMBL" id="MF768985">
    <property type="protein sequence ID" value="ATU83527.1"/>
    <property type="molecule type" value="Genomic_DNA"/>
</dbReference>
<sequence>MHPINSPLLLLLDGGEVLCSVKQDSLVFFVGHQSINQFSVDVAMNTLHSNLEVKETPRFWNLRHLTKTCCKIFNYNSVRGCKERQNLENEILLILSEFLPIFRIPFEINLFQCPKTGNLFFVHFPEIFMDNGAGYKTVGVFSCK</sequence>
<proteinExistence type="predicted"/>